<gene>
    <name evidence="5" type="ORF">DEACI_0596</name>
    <name evidence="6" type="ORF">DEACI_2432</name>
</gene>
<evidence type="ECO:0000313" key="6">
    <source>
        <dbReference type="EMBL" id="CEJ07958.1"/>
    </source>
</evidence>
<dbReference type="Proteomes" id="UP000836597">
    <property type="component" value="Chromosome"/>
</dbReference>
<reference evidence="6" key="1">
    <citation type="submission" date="2014-11" db="EMBL/GenBank/DDBJ databases">
        <authorList>
            <person name="Hornung B.V."/>
        </authorList>
    </citation>
    <scope>NUCLEOTIDE SEQUENCE</scope>
    <source>
        <strain evidence="6">INE</strain>
    </source>
</reference>
<evidence type="ECO:0000256" key="3">
    <source>
        <dbReference type="ARBA" id="ARBA00022840"/>
    </source>
</evidence>
<dbReference type="RefSeq" id="WP_240983697.1">
    <property type="nucleotide sequence ID" value="NZ_CDGJ01000071.1"/>
</dbReference>
<dbReference type="PANTHER" id="PTHR42781:SF4">
    <property type="entry name" value="SPERMIDINE_PUTRESCINE IMPORT ATP-BINDING PROTEIN POTA"/>
    <property type="match status" value="1"/>
</dbReference>
<dbReference type="InterPro" id="IPR050093">
    <property type="entry name" value="ABC_SmlMolc_Importer"/>
</dbReference>
<dbReference type="PANTHER" id="PTHR42781">
    <property type="entry name" value="SPERMIDINE/PUTRESCINE IMPORT ATP-BINDING PROTEIN POTA"/>
    <property type="match status" value="1"/>
</dbReference>
<dbReference type="EC" id="3.6.1.3" evidence="5"/>
<keyword evidence="3 6" id="KW-0067">ATP-binding</keyword>
<dbReference type="GO" id="GO:0016887">
    <property type="term" value="F:ATP hydrolysis activity"/>
    <property type="evidence" value="ECO:0007669"/>
    <property type="project" value="InterPro"/>
</dbReference>
<accession>A0A8S0X3B6</accession>
<dbReference type="EMBL" id="CDGJ01000071">
    <property type="protein sequence ID" value="CEJ07958.1"/>
    <property type="molecule type" value="Genomic_DNA"/>
</dbReference>
<protein>
    <submittedName>
        <fullName evidence="5">ABC transporter</fullName>
        <ecNumber evidence="5">3.6.1.3</ecNumber>
    </submittedName>
    <submittedName>
        <fullName evidence="6">Molybdate/tungstate import ATP-binding protein WtpC</fullName>
    </submittedName>
</protein>
<dbReference type="PROSITE" id="PS50893">
    <property type="entry name" value="ABC_TRANSPORTER_2"/>
    <property type="match status" value="1"/>
</dbReference>
<dbReference type="KEGG" id="aacx:DEACI_0596"/>
<dbReference type="InterPro" id="IPR003439">
    <property type="entry name" value="ABC_transporter-like_ATP-bd"/>
</dbReference>
<dbReference type="Proteomes" id="UP001071230">
    <property type="component" value="Unassembled WGS sequence"/>
</dbReference>
<proteinExistence type="predicted"/>
<keyword evidence="1" id="KW-0813">Transport</keyword>
<reference evidence="5" key="2">
    <citation type="submission" date="2020-01" db="EMBL/GenBank/DDBJ databases">
        <authorList>
            <person name="Hornung B."/>
        </authorList>
    </citation>
    <scope>NUCLEOTIDE SEQUENCE</scope>
    <source>
        <strain evidence="5">PacBioINE</strain>
    </source>
</reference>
<dbReference type="SMART" id="SM00382">
    <property type="entry name" value="AAA"/>
    <property type="match status" value="1"/>
</dbReference>
<dbReference type="AlphaFoldDB" id="A0A8S0X3B6"/>
<dbReference type="InterPro" id="IPR027417">
    <property type="entry name" value="P-loop_NTPase"/>
</dbReference>
<evidence type="ECO:0000313" key="5">
    <source>
        <dbReference type="EMBL" id="CAA7599950.1"/>
    </source>
</evidence>
<dbReference type="PROSITE" id="PS00211">
    <property type="entry name" value="ABC_TRANSPORTER_1"/>
    <property type="match status" value="1"/>
</dbReference>
<dbReference type="EMBL" id="LR746496">
    <property type="protein sequence ID" value="CAA7599950.1"/>
    <property type="molecule type" value="Genomic_DNA"/>
</dbReference>
<keyword evidence="2" id="KW-0547">Nucleotide-binding</keyword>
<evidence type="ECO:0000259" key="4">
    <source>
        <dbReference type="PROSITE" id="PS50893"/>
    </source>
</evidence>
<organism evidence="5">
    <name type="scientific">Acididesulfobacillus acetoxydans</name>
    <dbReference type="NCBI Taxonomy" id="1561005"/>
    <lineage>
        <taxon>Bacteria</taxon>
        <taxon>Bacillati</taxon>
        <taxon>Bacillota</taxon>
        <taxon>Clostridia</taxon>
        <taxon>Eubacteriales</taxon>
        <taxon>Peptococcaceae</taxon>
        <taxon>Acididesulfobacillus</taxon>
    </lineage>
</organism>
<keyword evidence="5" id="KW-0378">Hydrolase</keyword>
<dbReference type="GO" id="GO:0005524">
    <property type="term" value="F:ATP binding"/>
    <property type="evidence" value="ECO:0007669"/>
    <property type="project" value="UniProtKB-KW"/>
</dbReference>
<dbReference type="InterPro" id="IPR017871">
    <property type="entry name" value="ABC_transporter-like_CS"/>
</dbReference>
<name>A0A8S0X3B6_9FIRM</name>
<dbReference type="Pfam" id="PF00005">
    <property type="entry name" value="ABC_tran"/>
    <property type="match status" value="1"/>
</dbReference>
<evidence type="ECO:0000256" key="2">
    <source>
        <dbReference type="ARBA" id="ARBA00022741"/>
    </source>
</evidence>
<sequence length="225" mass="25123">MLKILGLSKKLGPFALQDICLEIGMGEYFVILGATGSGKTVLLETLAGMYVPDQGKIVHDGLEISFLAPEARRIGFVYQDYALFPHLTVKGNILFGLKQRKLAKRTLEEKLEKMLQLFDIAHLLKQYPATLSGGEKQRVALARALVTEPRILLLDEPLSALDPQTKENILPQLRDWHQRLGMLTLHVTHDYKEAALLADRIGIMERGKLEKVGRPAEIFGKSALN</sequence>
<dbReference type="InterPro" id="IPR003593">
    <property type="entry name" value="AAA+_ATPase"/>
</dbReference>
<dbReference type="SUPFAM" id="SSF52540">
    <property type="entry name" value="P-loop containing nucleoside triphosphate hydrolases"/>
    <property type="match status" value="1"/>
</dbReference>
<dbReference type="Gene3D" id="3.40.50.300">
    <property type="entry name" value="P-loop containing nucleotide triphosphate hydrolases"/>
    <property type="match status" value="1"/>
</dbReference>
<feature type="domain" description="ABC transporter" evidence="4">
    <location>
        <begin position="2"/>
        <end position="224"/>
    </location>
</feature>
<evidence type="ECO:0000313" key="7">
    <source>
        <dbReference type="Proteomes" id="UP001071230"/>
    </source>
</evidence>
<keyword evidence="7" id="KW-1185">Reference proteome</keyword>
<evidence type="ECO:0000256" key="1">
    <source>
        <dbReference type="ARBA" id="ARBA00022448"/>
    </source>
</evidence>